<organism evidence="2">
    <name type="scientific">Prunus dulcis</name>
    <name type="common">Almond</name>
    <name type="synonym">Amygdalus dulcis</name>
    <dbReference type="NCBI Taxonomy" id="3755"/>
    <lineage>
        <taxon>Eukaryota</taxon>
        <taxon>Viridiplantae</taxon>
        <taxon>Streptophyta</taxon>
        <taxon>Embryophyta</taxon>
        <taxon>Tracheophyta</taxon>
        <taxon>Spermatophyta</taxon>
        <taxon>Magnoliopsida</taxon>
        <taxon>eudicotyledons</taxon>
        <taxon>Gunneridae</taxon>
        <taxon>Pentapetalae</taxon>
        <taxon>rosids</taxon>
        <taxon>fabids</taxon>
        <taxon>Rosales</taxon>
        <taxon>Rosaceae</taxon>
        <taxon>Amygdaloideae</taxon>
        <taxon>Amygdaleae</taxon>
        <taxon>Prunus</taxon>
    </lineage>
</organism>
<dbReference type="AlphaFoldDB" id="A0A4Y1QZG6"/>
<protein>
    <submittedName>
        <fullName evidence="2">Uncharacterized protein</fullName>
    </submittedName>
</protein>
<dbReference type="EMBL" id="AP019298">
    <property type="protein sequence ID" value="BBG97271.1"/>
    <property type="molecule type" value="Genomic_DNA"/>
</dbReference>
<feature type="compositionally biased region" description="Polar residues" evidence="1">
    <location>
        <begin position="105"/>
        <end position="116"/>
    </location>
</feature>
<feature type="non-terminal residue" evidence="2">
    <location>
        <position position="177"/>
    </location>
</feature>
<proteinExistence type="predicted"/>
<evidence type="ECO:0000313" key="2">
    <source>
        <dbReference type="EMBL" id="BBG97271.1"/>
    </source>
</evidence>
<accession>A0A4Y1QZG6</accession>
<gene>
    <name evidence="2" type="ORF">Prudu_006336</name>
</gene>
<evidence type="ECO:0000256" key="1">
    <source>
        <dbReference type="SAM" id="MobiDB-lite"/>
    </source>
</evidence>
<sequence length="177" mass="18469">MDSNQTNHWTQISKVAVPRKVKENDAPEFALKANKLRSIMQDAKPNSSESAPLMLFTSVPSLNEAASYLSQTTSLFTRCFSDYSADLSSSDSGVSNEHAQELVTFSSGQPRGSFATSGDHASSSGNHSASAQSSSNATDAPSVLDGTLRSSAGDSSQNSSVLVKSDPSGPGGISIFQ</sequence>
<name>A0A4Y1QZG6_PRUDU</name>
<feature type="region of interest" description="Disordered" evidence="1">
    <location>
        <begin position="105"/>
        <end position="177"/>
    </location>
</feature>
<reference evidence="2" key="1">
    <citation type="journal article" date="2019" name="Science">
        <title>Mutation of a bHLH transcription factor allowed almond domestication.</title>
        <authorList>
            <person name="Sanchez-Perez R."/>
            <person name="Pavan S."/>
            <person name="Mazzeo R."/>
            <person name="Moldovan C."/>
            <person name="Aiese Cigliano R."/>
            <person name="Del Cueto J."/>
            <person name="Ricciardi F."/>
            <person name="Lotti C."/>
            <person name="Ricciardi L."/>
            <person name="Dicenta F."/>
            <person name="Lopez-Marques R.L."/>
            <person name="Lindberg Moller B."/>
        </authorList>
    </citation>
    <scope>NUCLEOTIDE SEQUENCE</scope>
</reference>
<feature type="compositionally biased region" description="Low complexity" evidence="1">
    <location>
        <begin position="117"/>
        <end position="140"/>
    </location>
</feature>
<feature type="compositionally biased region" description="Polar residues" evidence="1">
    <location>
        <begin position="148"/>
        <end position="162"/>
    </location>
</feature>